<accession>A0A2P2IHV6</accession>
<dbReference type="EMBL" id="GGEC01000326">
    <property type="protein sequence ID" value="MBW80809.1"/>
    <property type="molecule type" value="Transcribed_RNA"/>
</dbReference>
<protein>
    <submittedName>
        <fullName evidence="1">Uncharacterized protein</fullName>
    </submittedName>
</protein>
<proteinExistence type="predicted"/>
<name>A0A2P2IHV6_RHIMU</name>
<sequence length="22" mass="2694">MCQFVFGFSRPHKFFFIMVDPI</sequence>
<organism evidence="1">
    <name type="scientific">Rhizophora mucronata</name>
    <name type="common">Asiatic mangrove</name>
    <dbReference type="NCBI Taxonomy" id="61149"/>
    <lineage>
        <taxon>Eukaryota</taxon>
        <taxon>Viridiplantae</taxon>
        <taxon>Streptophyta</taxon>
        <taxon>Embryophyta</taxon>
        <taxon>Tracheophyta</taxon>
        <taxon>Spermatophyta</taxon>
        <taxon>Magnoliopsida</taxon>
        <taxon>eudicotyledons</taxon>
        <taxon>Gunneridae</taxon>
        <taxon>Pentapetalae</taxon>
        <taxon>rosids</taxon>
        <taxon>fabids</taxon>
        <taxon>Malpighiales</taxon>
        <taxon>Rhizophoraceae</taxon>
        <taxon>Rhizophora</taxon>
    </lineage>
</organism>
<dbReference type="AlphaFoldDB" id="A0A2P2IHV6"/>
<reference evidence="1" key="1">
    <citation type="submission" date="2018-02" db="EMBL/GenBank/DDBJ databases">
        <title>Rhizophora mucronata_Transcriptome.</title>
        <authorList>
            <person name="Meera S.P."/>
            <person name="Sreeshan A."/>
            <person name="Augustine A."/>
        </authorList>
    </citation>
    <scope>NUCLEOTIDE SEQUENCE</scope>
    <source>
        <tissue evidence="1">Leaf</tissue>
    </source>
</reference>
<evidence type="ECO:0000313" key="1">
    <source>
        <dbReference type="EMBL" id="MBW80809.1"/>
    </source>
</evidence>